<dbReference type="GO" id="GO:0016020">
    <property type="term" value="C:membrane"/>
    <property type="evidence" value="ECO:0007669"/>
    <property type="project" value="UniProtKB-SubCell"/>
</dbReference>
<feature type="transmembrane region" description="Helical" evidence="5">
    <location>
        <begin position="130"/>
        <end position="150"/>
    </location>
</feature>
<feature type="transmembrane region" description="Helical" evidence="5">
    <location>
        <begin position="162"/>
        <end position="183"/>
    </location>
</feature>
<dbReference type="SUPFAM" id="SSF103473">
    <property type="entry name" value="MFS general substrate transporter"/>
    <property type="match status" value="1"/>
</dbReference>
<evidence type="ECO:0000256" key="4">
    <source>
        <dbReference type="ARBA" id="ARBA00023136"/>
    </source>
</evidence>
<feature type="transmembrane region" description="Helical" evidence="5">
    <location>
        <begin position="314"/>
        <end position="336"/>
    </location>
</feature>
<organism evidence="7 8">
    <name type="scientific">Tectimicrobiota bacterium</name>
    <dbReference type="NCBI Taxonomy" id="2528274"/>
    <lineage>
        <taxon>Bacteria</taxon>
        <taxon>Pseudomonadati</taxon>
        <taxon>Nitrospinota/Tectimicrobiota group</taxon>
        <taxon>Candidatus Tectimicrobiota</taxon>
    </lineage>
</organism>
<dbReference type="PANTHER" id="PTHR11360:SF284">
    <property type="entry name" value="EG:103B4.3 PROTEIN-RELATED"/>
    <property type="match status" value="1"/>
</dbReference>
<gene>
    <name evidence="7" type="ORF">HY730_04485</name>
</gene>
<dbReference type="PANTHER" id="PTHR11360">
    <property type="entry name" value="MONOCARBOXYLATE TRANSPORTER"/>
    <property type="match status" value="1"/>
</dbReference>
<feature type="transmembrane region" description="Helical" evidence="5">
    <location>
        <begin position="73"/>
        <end position="92"/>
    </location>
</feature>
<evidence type="ECO:0000256" key="2">
    <source>
        <dbReference type="ARBA" id="ARBA00022692"/>
    </source>
</evidence>
<keyword evidence="3 5" id="KW-1133">Transmembrane helix</keyword>
<feature type="transmembrane region" description="Helical" evidence="5">
    <location>
        <begin position="278"/>
        <end position="302"/>
    </location>
</feature>
<feature type="transmembrane region" description="Helical" evidence="5">
    <location>
        <begin position="343"/>
        <end position="361"/>
    </location>
</feature>
<evidence type="ECO:0000256" key="1">
    <source>
        <dbReference type="ARBA" id="ARBA00004141"/>
    </source>
</evidence>
<dbReference type="Gene3D" id="1.20.1250.20">
    <property type="entry name" value="MFS general substrate transporter like domains"/>
    <property type="match status" value="2"/>
</dbReference>
<dbReference type="Pfam" id="PF07690">
    <property type="entry name" value="MFS_1"/>
    <property type="match status" value="1"/>
</dbReference>
<feature type="transmembrane region" description="Helical" evidence="5">
    <location>
        <begin position="104"/>
        <end position="124"/>
    </location>
</feature>
<evidence type="ECO:0000259" key="6">
    <source>
        <dbReference type="PROSITE" id="PS50850"/>
    </source>
</evidence>
<dbReference type="CDD" id="cd17355">
    <property type="entry name" value="MFS_YcxA_like"/>
    <property type="match status" value="1"/>
</dbReference>
<name>A0A933LQ06_UNCTE</name>
<comment type="subcellular location">
    <subcellularLocation>
        <location evidence="1">Membrane</location>
        <topology evidence="1">Multi-pass membrane protein</topology>
    </subcellularLocation>
</comment>
<feature type="domain" description="Major facilitator superfamily (MFS) profile" evidence="6">
    <location>
        <begin position="38"/>
        <end position="457"/>
    </location>
</feature>
<feature type="transmembrane region" description="Helical" evidence="5">
    <location>
        <begin position="367"/>
        <end position="390"/>
    </location>
</feature>
<protein>
    <submittedName>
        <fullName evidence="7">MFS transporter</fullName>
    </submittedName>
</protein>
<dbReference type="InterPro" id="IPR050327">
    <property type="entry name" value="Proton-linked_MCT"/>
</dbReference>
<evidence type="ECO:0000256" key="5">
    <source>
        <dbReference type="SAM" id="Phobius"/>
    </source>
</evidence>
<dbReference type="PROSITE" id="PS00216">
    <property type="entry name" value="SUGAR_TRANSPORT_1"/>
    <property type="match status" value="1"/>
</dbReference>
<dbReference type="PROSITE" id="PS50850">
    <property type="entry name" value="MFS"/>
    <property type="match status" value="1"/>
</dbReference>
<dbReference type="Proteomes" id="UP000772181">
    <property type="component" value="Unassembled WGS sequence"/>
</dbReference>
<dbReference type="InterPro" id="IPR011701">
    <property type="entry name" value="MFS"/>
</dbReference>
<sequence length="467" mass="50758">MKKYKNDINSSYNLMEPGYNRIGIRDDMRNSKIFYGWWVVWATFVLLILAYGVRGSFGIYLKPISQALEWNRAAVSGAFSIYLMVYSLGAFLMGGLTDRYGPRFVMAMGAFFIGLGLILAGGVTSVWQWYFTYGVLTGIGCSAMYVPSVATISKYFIRKRGLALGIATAGCGLGPTLLNPLSYLLIEAYAWKSALVLTGIGVIAIGIALPLLILKGKGLPEEMGLLPDGDKAVGTSIKEDAGQEAKSIAPNLKGTEALQQNQMTEDYSLGRALRTLPFWMFFIMYFSWTLIADGLIYVHLAAYLNDLGISAGNAAMALGSMNLIFTVSMIILGFMGDHINRRILLILLFVLQTVSMGWLLMESSSGMLYGFVIIYGLAVGGIVPCSAGLLSDIFGRKSISSILGAATIALGLSGLLGPWLAGYIFDVTHSYSLVWQSSFVVSLLGTVASFYIRVTKKMTSLETLRDQ</sequence>
<comment type="caution">
    <text evidence="7">The sequence shown here is derived from an EMBL/GenBank/DDBJ whole genome shotgun (WGS) entry which is preliminary data.</text>
</comment>
<dbReference type="InterPro" id="IPR005829">
    <property type="entry name" value="Sugar_transporter_CS"/>
</dbReference>
<dbReference type="InterPro" id="IPR036259">
    <property type="entry name" value="MFS_trans_sf"/>
</dbReference>
<dbReference type="InterPro" id="IPR020846">
    <property type="entry name" value="MFS_dom"/>
</dbReference>
<feature type="transmembrane region" description="Helical" evidence="5">
    <location>
        <begin position="34"/>
        <end position="53"/>
    </location>
</feature>
<dbReference type="GO" id="GO:0022857">
    <property type="term" value="F:transmembrane transporter activity"/>
    <property type="evidence" value="ECO:0007669"/>
    <property type="project" value="InterPro"/>
</dbReference>
<proteinExistence type="predicted"/>
<reference evidence="7" key="1">
    <citation type="submission" date="2020-07" db="EMBL/GenBank/DDBJ databases">
        <title>Huge and variable diversity of episymbiotic CPR bacteria and DPANN archaea in groundwater ecosystems.</title>
        <authorList>
            <person name="He C.Y."/>
            <person name="Keren R."/>
            <person name="Whittaker M."/>
            <person name="Farag I.F."/>
            <person name="Doudna J."/>
            <person name="Cate J.H.D."/>
            <person name="Banfield J.F."/>
        </authorList>
    </citation>
    <scope>NUCLEOTIDE SEQUENCE</scope>
    <source>
        <strain evidence="7">NC_groundwater_1482_Ag_S-0.65um_47_24</strain>
    </source>
</reference>
<dbReference type="AlphaFoldDB" id="A0A933LQ06"/>
<accession>A0A933LQ06</accession>
<keyword evidence="4 5" id="KW-0472">Membrane</keyword>
<evidence type="ECO:0000313" key="7">
    <source>
        <dbReference type="EMBL" id="MBI4595620.1"/>
    </source>
</evidence>
<keyword evidence="2 5" id="KW-0812">Transmembrane</keyword>
<evidence type="ECO:0000313" key="8">
    <source>
        <dbReference type="Proteomes" id="UP000772181"/>
    </source>
</evidence>
<feature type="transmembrane region" description="Helical" evidence="5">
    <location>
        <begin position="433"/>
        <end position="452"/>
    </location>
</feature>
<evidence type="ECO:0000256" key="3">
    <source>
        <dbReference type="ARBA" id="ARBA00022989"/>
    </source>
</evidence>
<feature type="transmembrane region" description="Helical" evidence="5">
    <location>
        <begin position="402"/>
        <end position="421"/>
    </location>
</feature>
<dbReference type="EMBL" id="JACQWF010000205">
    <property type="protein sequence ID" value="MBI4595620.1"/>
    <property type="molecule type" value="Genomic_DNA"/>
</dbReference>
<feature type="transmembrane region" description="Helical" evidence="5">
    <location>
        <begin position="189"/>
        <end position="214"/>
    </location>
</feature>